<name>A0ACB7HNQ4_MANES</name>
<comment type="caution">
    <text evidence="1">The sequence shown here is derived from an EMBL/GenBank/DDBJ whole genome shotgun (WGS) entry which is preliminary data.</text>
</comment>
<sequence>MTRSTTVNQESRLVEMVEQIRVLQESVKDKEELREEIKKNALRNRNAILEELRSIFGANIINKGKGVVCESSEGAGEPTAAAGITMGSLGGRGLLPSLRGPSHPSSLQDSNSMGFVVDAQGMTRFISKIKCSRYD</sequence>
<proteinExistence type="predicted"/>
<protein>
    <submittedName>
        <fullName evidence="1">Uncharacterized protein</fullName>
    </submittedName>
</protein>
<reference evidence="2" key="1">
    <citation type="journal article" date="2016" name="Nat. Biotechnol.">
        <title>Sequencing wild and cultivated cassava and related species reveals extensive interspecific hybridization and genetic diversity.</title>
        <authorList>
            <person name="Bredeson J.V."/>
            <person name="Lyons J.B."/>
            <person name="Prochnik S.E."/>
            <person name="Wu G.A."/>
            <person name="Ha C.M."/>
            <person name="Edsinger-Gonzales E."/>
            <person name="Grimwood J."/>
            <person name="Schmutz J."/>
            <person name="Rabbi I.Y."/>
            <person name="Egesi C."/>
            <person name="Nauluvula P."/>
            <person name="Lebot V."/>
            <person name="Ndunguru J."/>
            <person name="Mkamilo G."/>
            <person name="Bart R.S."/>
            <person name="Setter T.L."/>
            <person name="Gleadow R.M."/>
            <person name="Kulakow P."/>
            <person name="Ferguson M.E."/>
            <person name="Rounsley S."/>
            <person name="Rokhsar D.S."/>
        </authorList>
    </citation>
    <scope>NUCLEOTIDE SEQUENCE [LARGE SCALE GENOMIC DNA]</scope>
    <source>
        <strain evidence="2">cv. AM560-2</strain>
    </source>
</reference>
<gene>
    <name evidence="1" type="ORF">MANES_05G186754v8</name>
</gene>
<dbReference type="Proteomes" id="UP000091857">
    <property type="component" value="Chromosome 5"/>
</dbReference>
<accession>A0ACB7HNQ4</accession>
<keyword evidence="2" id="KW-1185">Reference proteome</keyword>
<evidence type="ECO:0000313" key="2">
    <source>
        <dbReference type="Proteomes" id="UP000091857"/>
    </source>
</evidence>
<evidence type="ECO:0000313" key="1">
    <source>
        <dbReference type="EMBL" id="KAG8654392.1"/>
    </source>
</evidence>
<dbReference type="EMBL" id="CM004391">
    <property type="protein sequence ID" value="KAG8654392.1"/>
    <property type="molecule type" value="Genomic_DNA"/>
</dbReference>
<organism evidence="1 2">
    <name type="scientific">Manihot esculenta</name>
    <name type="common">Cassava</name>
    <name type="synonym">Jatropha manihot</name>
    <dbReference type="NCBI Taxonomy" id="3983"/>
    <lineage>
        <taxon>Eukaryota</taxon>
        <taxon>Viridiplantae</taxon>
        <taxon>Streptophyta</taxon>
        <taxon>Embryophyta</taxon>
        <taxon>Tracheophyta</taxon>
        <taxon>Spermatophyta</taxon>
        <taxon>Magnoliopsida</taxon>
        <taxon>eudicotyledons</taxon>
        <taxon>Gunneridae</taxon>
        <taxon>Pentapetalae</taxon>
        <taxon>rosids</taxon>
        <taxon>fabids</taxon>
        <taxon>Malpighiales</taxon>
        <taxon>Euphorbiaceae</taxon>
        <taxon>Crotonoideae</taxon>
        <taxon>Manihoteae</taxon>
        <taxon>Manihot</taxon>
    </lineage>
</organism>